<keyword evidence="9" id="KW-0812">Transmembrane</keyword>
<dbReference type="SUPFAM" id="SSF56931">
    <property type="entry name" value="Outer membrane phospholipase A (OMPLA)"/>
    <property type="match status" value="1"/>
</dbReference>
<evidence type="ECO:0000256" key="10">
    <source>
        <dbReference type="ARBA" id="ARBA00022723"/>
    </source>
</evidence>
<dbReference type="PROSITE" id="PS51257">
    <property type="entry name" value="PROKAR_LIPOPROTEIN"/>
    <property type="match status" value="1"/>
</dbReference>
<dbReference type="PANTHER" id="PTHR40457">
    <property type="entry name" value="PHOSPHOLIPASE A1"/>
    <property type="match status" value="1"/>
</dbReference>
<comment type="cofactor">
    <cofactor evidence="20">
        <name>Ca(2+)</name>
        <dbReference type="ChEBI" id="CHEBI:29108"/>
    </cofactor>
    <text evidence="20">Binds 1 Ca(2+) ion per monomer.</text>
</comment>
<feature type="active site" description="Proton acceptor" evidence="19">
    <location>
        <position position="187"/>
    </location>
</feature>
<keyword evidence="22" id="KW-1185">Reference proteome</keyword>
<dbReference type="InterPro" id="IPR003187">
    <property type="entry name" value="PLipase_A1"/>
</dbReference>
<feature type="binding site" description="in dimeric form" evidence="20">
    <location>
        <position position="151"/>
    </location>
    <ligand>
        <name>Ca(2+)</name>
        <dbReference type="ChEBI" id="CHEBI:29108"/>
        <label>1</label>
    </ligand>
</feature>
<evidence type="ECO:0000256" key="11">
    <source>
        <dbReference type="ARBA" id="ARBA00022729"/>
    </source>
</evidence>
<gene>
    <name evidence="21" type="primary">pldA</name>
    <name evidence="21" type="ORF">AHMF7616_01028</name>
</gene>
<comment type="similarity">
    <text evidence="4">Belongs to the phospholipase A1 family.</text>
</comment>
<reference evidence="21 22" key="1">
    <citation type="submission" date="2018-04" db="EMBL/GenBank/DDBJ databases">
        <title>Adhaeribacter sp. HMF7616 genome sequencing and assembly.</title>
        <authorList>
            <person name="Kang H."/>
            <person name="Kang J."/>
            <person name="Cha I."/>
            <person name="Kim H."/>
            <person name="Joh K."/>
        </authorList>
    </citation>
    <scope>NUCLEOTIDE SEQUENCE [LARGE SCALE GENOMIC DNA]</scope>
    <source>
        <strain evidence="21 22">HMF7616</strain>
    </source>
</reference>
<feature type="binding site" description="in dimeric form" evidence="20">
    <location>
        <position position="197"/>
    </location>
    <ligand>
        <name>Ca(2+)</name>
        <dbReference type="ChEBI" id="CHEBI:29108"/>
        <label>1</label>
    </ligand>
</feature>
<feature type="binding site" description="in dimeric form" evidence="20">
    <location>
        <position position="192"/>
    </location>
    <ligand>
        <name>Ca(2+)</name>
        <dbReference type="ChEBI" id="CHEBI:29108"/>
        <label>1</label>
    </ligand>
</feature>
<dbReference type="RefSeq" id="WP_115375471.1">
    <property type="nucleotide sequence ID" value="NZ_QASA01000001.1"/>
</dbReference>
<organism evidence="21 22">
    <name type="scientific">Adhaeribacter pallidiroseus</name>
    <dbReference type="NCBI Taxonomy" id="2072847"/>
    <lineage>
        <taxon>Bacteria</taxon>
        <taxon>Pseudomonadati</taxon>
        <taxon>Bacteroidota</taxon>
        <taxon>Cytophagia</taxon>
        <taxon>Cytophagales</taxon>
        <taxon>Hymenobacteraceae</taxon>
        <taxon>Adhaeribacter</taxon>
    </lineage>
</organism>
<evidence type="ECO:0000313" key="21">
    <source>
        <dbReference type="EMBL" id="RDC62434.1"/>
    </source>
</evidence>
<comment type="catalytic activity">
    <reaction evidence="2">
        <text>a 1,2-diacyl-sn-glycero-3-phosphocholine + H2O = a 1-acyl-sn-glycero-3-phosphocholine + a fatty acid + H(+)</text>
        <dbReference type="Rhea" id="RHEA:15801"/>
        <dbReference type="ChEBI" id="CHEBI:15377"/>
        <dbReference type="ChEBI" id="CHEBI:15378"/>
        <dbReference type="ChEBI" id="CHEBI:28868"/>
        <dbReference type="ChEBI" id="CHEBI:57643"/>
        <dbReference type="ChEBI" id="CHEBI:58168"/>
        <dbReference type="EC" id="3.1.1.4"/>
    </reaction>
</comment>
<evidence type="ECO:0000256" key="19">
    <source>
        <dbReference type="PIRSR" id="PIRSR603187-1"/>
    </source>
</evidence>
<dbReference type="PRINTS" id="PR01486">
    <property type="entry name" value="PHPHLIPASEA1"/>
</dbReference>
<evidence type="ECO:0000256" key="3">
    <source>
        <dbReference type="ARBA" id="ARBA00004571"/>
    </source>
</evidence>
<evidence type="ECO:0000256" key="5">
    <source>
        <dbReference type="ARBA" id="ARBA00011702"/>
    </source>
</evidence>
<dbReference type="GO" id="GO:0005509">
    <property type="term" value="F:calcium ion binding"/>
    <property type="evidence" value="ECO:0007669"/>
    <property type="project" value="TreeGrafter"/>
</dbReference>
<evidence type="ECO:0000256" key="14">
    <source>
        <dbReference type="ARBA" id="ARBA00022963"/>
    </source>
</evidence>
<keyword evidence="11" id="KW-0732">Signal</keyword>
<evidence type="ECO:0000256" key="15">
    <source>
        <dbReference type="ARBA" id="ARBA00023098"/>
    </source>
</evidence>
<dbReference type="GO" id="GO:0009279">
    <property type="term" value="C:cell outer membrane"/>
    <property type="evidence" value="ECO:0007669"/>
    <property type="project" value="UniProtKB-SubCell"/>
</dbReference>
<dbReference type="Gene3D" id="2.40.230.10">
    <property type="entry name" value="Phospholipase A1"/>
    <property type="match status" value="1"/>
</dbReference>
<keyword evidence="15" id="KW-0443">Lipid metabolism</keyword>
<evidence type="ECO:0000256" key="2">
    <source>
        <dbReference type="ARBA" id="ARBA00001604"/>
    </source>
</evidence>
<keyword evidence="12 21" id="KW-0378">Hydrolase</keyword>
<dbReference type="GO" id="GO:0004623">
    <property type="term" value="F:phospholipase A2 activity"/>
    <property type="evidence" value="ECO:0007669"/>
    <property type="project" value="UniProtKB-EC"/>
</dbReference>
<evidence type="ECO:0000256" key="17">
    <source>
        <dbReference type="ARBA" id="ARBA00023237"/>
    </source>
</evidence>
<dbReference type="EMBL" id="QASA01000001">
    <property type="protein sequence ID" value="RDC62434.1"/>
    <property type="molecule type" value="Genomic_DNA"/>
</dbReference>
<protein>
    <recommendedName>
        <fullName evidence="18">Phosphatidylcholine 1-acylhydrolase</fullName>
        <ecNumber evidence="6">3.1.1.32</ecNumber>
        <ecNumber evidence="7">3.1.1.4</ecNumber>
    </recommendedName>
</protein>
<dbReference type="GO" id="GO:0016042">
    <property type="term" value="P:lipid catabolic process"/>
    <property type="evidence" value="ECO:0007669"/>
    <property type="project" value="UniProtKB-KW"/>
</dbReference>
<feature type="active site" description="Nucleophile" evidence="19">
    <location>
        <position position="189"/>
    </location>
</feature>
<keyword evidence="16" id="KW-0472">Membrane</keyword>
<keyword evidence="8" id="KW-1134">Transmembrane beta strand</keyword>
<keyword evidence="14" id="KW-0442">Lipid degradation</keyword>
<sequence length="318" mass="36583">MKKTYPITHAGQCFLKTIRGCVPFITLLGSSCPLSEAQAQVAPLFEEKLDAHRLTDRWELDSTTRRGTFLITPYKPVYITAGRKSSNPNEQPFSENPLYSSPIKYDYGKYEAKFQLSFKTKVWQGIWGRHGDLWVAYTQKSHWQIYNVGFSRPFRETNYEPEVLLNFATTFNVLGFKARMMGLAMNHQSNGRSLPLSRSWNRVIAYVALERNKWTIYLRPWYRLPDTDDENPAITDYVGRGDATLIYNGGRSLYSLTGSHSLRLGNKNHGQLIFDWTYRVAGHLKGHLQLSHGYGETLIDYNHRQSTIGIAVSLIEWL</sequence>
<dbReference type="InterPro" id="IPR036541">
    <property type="entry name" value="PLipase_A1_sf"/>
</dbReference>
<evidence type="ECO:0000256" key="1">
    <source>
        <dbReference type="ARBA" id="ARBA00000111"/>
    </source>
</evidence>
<evidence type="ECO:0000256" key="4">
    <source>
        <dbReference type="ARBA" id="ARBA00010525"/>
    </source>
</evidence>
<dbReference type="EC" id="3.1.1.4" evidence="7"/>
<evidence type="ECO:0000256" key="6">
    <source>
        <dbReference type="ARBA" id="ARBA00013179"/>
    </source>
</evidence>
<feature type="binding site" description="in dimeric form" evidence="20">
    <location>
        <position position="229"/>
    </location>
    <ligand>
        <name>Ca(2+)</name>
        <dbReference type="ChEBI" id="CHEBI:29108"/>
        <label>1</label>
    </ligand>
</feature>
<dbReference type="GO" id="GO:0008970">
    <property type="term" value="F:phospholipase A1 activity"/>
    <property type="evidence" value="ECO:0007669"/>
    <property type="project" value="UniProtKB-EC"/>
</dbReference>
<keyword evidence="17" id="KW-0998">Cell outer membrane</keyword>
<dbReference type="CDD" id="cd00541">
    <property type="entry name" value="OMPLA"/>
    <property type="match status" value="1"/>
</dbReference>
<evidence type="ECO:0000256" key="13">
    <source>
        <dbReference type="ARBA" id="ARBA00022837"/>
    </source>
</evidence>
<keyword evidence="10 20" id="KW-0479">Metal-binding</keyword>
<evidence type="ECO:0000256" key="8">
    <source>
        <dbReference type="ARBA" id="ARBA00022452"/>
    </source>
</evidence>
<dbReference type="Proteomes" id="UP000253919">
    <property type="component" value="Unassembled WGS sequence"/>
</dbReference>
<keyword evidence="13 20" id="KW-0106">Calcium</keyword>
<comment type="subcellular location">
    <subcellularLocation>
        <location evidence="3">Cell outer membrane</location>
        <topology evidence="3">Multi-pass membrane protein</topology>
    </subcellularLocation>
</comment>
<evidence type="ECO:0000256" key="7">
    <source>
        <dbReference type="ARBA" id="ARBA00013278"/>
    </source>
</evidence>
<dbReference type="OrthoDB" id="188433at2"/>
<evidence type="ECO:0000256" key="20">
    <source>
        <dbReference type="PIRSR" id="PIRSR603187-2"/>
    </source>
</evidence>
<name>A0A369QCL4_9BACT</name>
<dbReference type="PANTHER" id="PTHR40457:SF1">
    <property type="entry name" value="PHOSPHOLIPASE A1"/>
    <property type="match status" value="1"/>
</dbReference>
<dbReference type="Pfam" id="PF02253">
    <property type="entry name" value="PLA1"/>
    <property type="match status" value="1"/>
</dbReference>
<evidence type="ECO:0000256" key="12">
    <source>
        <dbReference type="ARBA" id="ARBA00022801"/>
    </source>
</evidence>
<comment type="catalytic activity">
    <reaction evidence="1">
        <text>a 1,2-diacyl-sn-glycero-3-phosphocholine + H2O = a 2-acyl-sn-glycero-3-phosphocholine + a fatty acid + H(+)</text>
        <dbReference type="Rhea" id="RHEA:18689"/>
        <dbReference type="ChEBI" id="CHEBI:15377"/>
        <dbReference type="ChEBI" id="CHEBI:15378"/>
        <dbReference type="ChEBI" id="CHEBI:28868"/>
        <dbReference type="ChEBI" id="CHEBI:57643"/>
        <dbReference type="ChEBI" id="CHEBI:57875"/>
        <dbReference type="EC" id="3.1.1.32"/>
    </reaction>
</comment>
<evidence type="ECO:0000256" key="16">
    <source>
        <dbReference type="ARBA" id="ARBA00023136"/>
    </source>
</evidence>
<dbReference type="AlphaFoldDB" id="A0A369QCL4"/>
<accession>A0A369QCL4</accession>
<evidence type="ECO:0000256" key="18">
    <source>
        <dbReference type="ARBA" id="ARBA00032375"/>
    </source>
</evidence>
<evidence type="ECO:0000256" key="9">
    <source>
        <dbReference type="ARBA" id="ARBA00022692"/>
    </source>
</evidence>
<dbReference type="EC" id="3.1.1.32" evidence="6"/>
<evidence type="ECO:0000313" key="22">
    <source>
        <dbReference type="Proteomes" id="UP000253919"/>
    </source>
</evidence>
<comment type="caution">
    <text evidence="21">The sequence shown here is derived from an EMBL/GenBank/DDBJ whole genome shotgun (WGS) entry which is preliminary data.</text>
</comment>
<proteinExistence type="inferred from homology"/>
<comment type="subunit">
    <text evidence="5">Homodimer; dimerization is reversible, and the dimeric form is the active one.</text>
</comment>